<proteinExistence type="inferred from homology"/>
<dbReference type="EMBL" id="FMHT01000003">
    <property type="protein sequence ID" value="SCL16512.1"/>
    <property type="molecule type" value="Genomic_DNA"/>
</dbReference>
<feature type="transmembrane region" description="Helical" evidence="19">
    <location>
        <begin position="56"/>
        <end position="77"/>
    </location>
</feature>
<dbReference type="GO" id="GO:0005886">
    <property type="term" value="C:plasma membrane"/>
    <property type="evidence" value="ECO:0007669"/>
    <property type="project" value="UniProtKB-SubCell"/>
</dbReference>
<keyword evidence="7 19" id="KW-1003">Cell membrane</keyword>
<evidence type="ECO:0000256" key="8">
    <source>
        <dbReference type="ARBA" id="ARBA00022573"/>
    </source>
</evidence>
<comment type="pathway">
    <text evidence="3 19">Cofactor biosynthesis; adenosylcobalamin biosynthesis; adenosylcobalamin from cob(II)yrinate a,c-diamide: step 7/7.</text>
</comment>
<dbReference type="AlphaFoldDB" id="A0A1C6RH42"/>
<gene>
    <name evidence="19" type="primary">cobS</name>
    <name evidence="20" type="ORF">GA0070616_1034</name>
</gene>
<dbReference type="STRING" id="145857.GA0070616_1034"/>
<comment type="subcellular location">
    <subcellularLocation>
        <location evidence="2 19">Cell membrane</location>
        <topology evidence="2 19">Multi-pass membrane protein</topology>
    </subcellularLocation>
</comment>
<evidence type="ECO:0000256" key="2">
    <source>
        <dbReference type="ARBA" id="ARBA00004651"/>
    </source>
</evidence>
<accession>A0A1C6RH42</accession>
<evidence type="ECO:0000256" key="18">
    <source>
        <dbReference type="ARBA" id="ARBA00049504"/>
    </source>
</evidence>
<feature type="transmembrane region" description="Helical" evidence="19">
    <location>
        <begin position="137"/>
        <end position="160"/>
    </location>
</feature>
<evidence type="ECO:0000256" key="6">
    <source>
        <dbReference type="ARBA" id="ARBA00015850"/>
    </source>
</evidence>
<reference evidence="20 21" key="1">
    <citation type="submission" date="2016-06" db="EMBL/GenBank/DDBJ databases">
        <authorList>
            <person name="Kjaerup R.B."/>
            <person name="Dalgaard T.S."/>
            <person name="Juul-Madsen H.R."/>
        </authorList>
    </citation>
    <scope>NUCLEOTIDE SEQUENCE [LARGE SCALE GENOMIC DNA]</scope>
    <source>
        <strain evidence="20 21">DSM 43818</strain>
    </source>
</reference>
<sequence length="256" mass="25022">MPEASLTDGVRLALTTFTTVPVRAGRVDRSAAGTAMALAPAVGAVLGVLLGGVLLLAGALTAPLVAAGVTVGVGALLTRGLHLDGLADTVDALGSYRRGPAALEIMKKPDVGPFGVVALVVVLLVQAAALAELAARSWPALLAAVVTATAAGRLAVGVACRRGVPAARPEGLGALVAGTVEPVALVVGALAVALVAVAAVPDRPWQGPLAVVAALAVAGWLLGHVVRRLGGITGDVLGAAVEVVTTLVYLGLVLSG</sequence>
<evidence type="ECO:0000256" key="9">
    <source>
        <dbReference type="ARBA" id="ARBA00022679"/>
    </source>
</evidence>
<comment type="similarity">
    <text evidence="4 19">Belongs to the CobS family.</text>
</comment>
<keyword evidence="10 19" id="KW-0812">Transmembrane</keyword>
<dbReference type="PANTHER" id="PTHR34148">
    <property type="entry name" value="ADENOSYLCOBINAMIDE-GDP RIBAZOLETRANSFERASE"/>
    <property type="match status" value="1"/>
</dbReference>
<evidence type="ECO:0000256" key="16">
    <source>
        <dbReference type="ARBA" id="ARBA00032853"/>
    </source>
</evidence>
<evidence type="ECO:0000256" key="19">
    <source>
        <dbReference type="HAMAP-Rule" id="MF_00719"/>
    </source>
</evidence>
<dbReference type="GO" id="GO:0009236">
    <property type="term" value="P:cobalamin biosynthetic process"/>
    <property type="evidence" value="ECO:0007669"/>
    <property type="project" value="UniProtKB-UniRule"/>
</dbReference>
<keyword evidence="8 19" id="KW-0169">Cobalamin biosynthesis</keyword>
<evidence type="ECO:0000256" key="14">
    <source>
        <dbReference type="ARBA" id="ARBA00025228"/>
    </source>
</evidence>
<dbReference type="UniPathway" id="UPA00148">
    <property type="reaction ID" value="UER00238"/>
</dbReference>
<keyword evidence="21" id="KW-1185">Reference proteome</keyword>
<comment type="function">
    <text evidence="14 19">Joins adenosylcobinamide-GDP and alpha-ribazole to generate adenosylcobalamin (Ado-cobalamin). Also synthesizes adenosylcobalamin 5'-phosphate from adenosylcobinamide-GDP and alpha-ribazole 5'-phosphate.</text>
</comment>
<feature type="transmembrane region" description="Helical" evidence="19">
    <location>
        <begin position="172"/>
        <end position="199"/>
    </location>
</feature>
<evidence type="ECO:0000256" key="13">
    <source>
        <dbReference type="ARBA" id="ARBA00023136"/>
    </source>
</evidence>
<feature type="transmembrane region" description="Helical" evidence="19">
    <location>
        <begin position="235"/>
        <end position="254"/>
    </location>
</feature>
<dbReference type="EC" id="2.7.8.26" evidence="5 19"/>
<comment type="catalytic activity">
    <reaction evidence="17 19">
        <text>alpha-ribazole + adenosylcob(III)inamide-GDP = adenosylcob(III)alamin + GMP + H(+)</text>
        <dbReference type="Rhea" id="RHEA:16049"/>
        <dbReference type="ChEBI" id="CHEBI:10329"/>
        <dbReference type="ChEBI" id="CHEBI:15378"/>
        <dbReference type="ChEBI" id="CHEBI:18408"/>
        <dbReference type="ChEBI" id="CHEBI:58115"/>
        <dbReference type="ChEBI" id="CHEBI:60487"/>
        <dbReference type="EC" id="2.7.8.26"/>
    </reaction>
</comment>
<dbReference type="GO" id="GO:0051073">
    <property type="term" value="F:adenosylcobinamide-GDP ribazoletransferase activity"/>
    <property type="evidence" value="ECO:0007669"/>
    <property type="project" value="UniProtKB-UniRule"/>
</dbReference>
<evidence type="ECO:0000256" key="10">
    <source>
        <dbReference type="ARBA" id="ARBA00022692"/>
    </source>
</evidence>
<feature type="transmembrane region" description="Helical" evidence="19">
    <location>
        <begin position="111"/>
        <end position="131"/>
    </location>
</feature>
<comment type="catalytic activity">
    <reaction evidence="18 19">
        <text>alpha-ribazole 5'-phosphate + adenosylcob(III)inamide-GDP = adenosylcob(III)alamin 5'-phosphate + GMP + H(+)</text>
        <dbReference type="Rhea" id="RHEA:23560"/>
        <dbReference type="ChEBI" id="CHEBI:15378"/>
        <dbReference type="ChEBI" id="CHEBI:57918"/>
        <dbReference type="ChEBI" id="CHEBI:58115"/>
        <dbReference type="ChEBI" id="CHEBI:60487"/>
        <dbReference type="ChEBI" id="CHEBI:60493"/>
        <dbReference type="EC" id="2.7.8.26"/>
    </reaction>
</comment>
<dbReference type="GO" id="GO:0008818">
    <property type="term" value="F:cobalamin 5'-phosphate synthase activity"/>
    <property type="evidence" value="ECO:0007669"/>
    <property type="project" value="UniProtKB-UniRule"/>
</dbReference>
<evidence type="ECO:0000256" key="7">
    <source>
        <dbReference type="ARBA" id="ARBA00022475"/>
    </source>
</evidence>
<evidence type="ECO:0000256" key="15">
    <source>
        <dbReference type="ARBA" id="ARBA00032605"/>
    </source>
</evidence>
<dbReference type="OrthoDB" id="9794223at2"/>
<dbReference type="InterPro" id="IPR003805">
    <property type="entry name" value="CobS"/>
</dbReference>
<evidence type="ECO:0000256" key="5">
    <source>
        <dbReference type="ARBA" id="ARBA00013200"/>
    </source>
</evidence>
<evidence type="ECO:0000256" key="17">
    <source>
        <dbReference type="ARBA" id="ARBA00048623"/>
    </source>
</evidence>
<keyword evidence="9 19" id="KW-0808">Transferase</keyword>
<dbReference type="RefSeq" id="WP_091077007.1">
    <property type="nucleotide sequence ID" value="NZ_FMHT01000003.1"/>
</dbReference>
<keyword evidence="11 19" id="KW-0460">Magnesium</keyword>
<evidence type="ECO:0000256" key="1">
    <source>
        <dbReference type="ARBA" id="ARBA00001946"/>
    </source>
</evidence>
<dbReference type="HAMAP" id="MF_00719">
    <property type="entry name" value="CobS"/>
    <property type="match status" value="1"/>
</dbReference>
<comment type="cofactor">
    <cofactor evidence="1 19">
        <name>Mg(2+)</name>
        <dbReference type="ChEBI" id="CHEBI:18420"/>
    </cofactor>
</comment>
<dbReference type="Pfam" id="PF02654">
    <property type="entry name" value="CobS"/>
    <property type="match status" value="1"/>
</dbReference>
<keyword evidence="12 19" id="KW-1133">Transmembrane helix</keyword>
<name>A0A1C6RH42_9ACTN</name>
<evidence type="ECO:0000256" key="4">
    <source>
        <dbReference type="ARBA" id="ARBA00010561"/>
    </source>
</evidence>
<evidence type="ECO:0000313" key="20">
    <source>
        <dbReference type="EMBL" id="SCL16512.1"/>
    </source>
</evidence>
<feature type="transmembrane region" description="Helical" evidence="19">
    <location>
        <begin position="31"/>
        <end position="50"/>
    </location>
</feature>
<feature type="transmembrane region" description="Helical" evidence="19">
    <location>
        <begin position="205"/>
        <end position="223"/>
    </location>
</feature>
<evidence type="ECO:0000256" key="11">
    <source>
        <dbReference type="ARBA" id="ARBA00022842"/>
    </source>
</evidence>
<protein>
    <recommendedName>
        <fullName evidence="6 19">Adenosylcobinamide-GDP ribazoletransferase</fullName>
        <ecNumber evidence="5 19">2.7.8.26</ecNumber>
    </recommendedName>
    <alternativeName>
        <fullName evidence="16 19">Cobalamin synthase</fullName>
    </alternativeName>
    <alternativeName>
        <fullName evidence="15 19">Cobalamin-5'-phosphate synthase</fullName>
    </alternativeName>
</protein>
<dbReference type="NCBIfam" id="TIGR00317">
    <property type="entry name" value="cobS"/>
    <property type="match status" value="1"/>
</dbReference>
<keyword evidence="13 19" id="KW-0472">Membrane</keyword>
<evidence type="ECO:0000313" key="21">
    <source>
        <dbReference type="Proteomes" id="UP000199699"/>
    </source>
</evidence>
<dbReference type="Proteomes" id="UP000199699">
    <property type="component" value="Unassembled WGS sequence"/>
</dbReference>
<evidence type="ECO:0000256" key="3">
    <source>
        <dbReference type="ARBA" id="ARBA00004663"/>
    </source>
</evidence>
<evidence type="ECO:0000256" key="12">
    <source>
        <dbReference type="ARBA" id="ARBA00022989"/>
    </source>
</evidence>
<organism evidence="20 21">
    <name type="scientific">Micromonospora nigra</name>
    <dbReference type="NCBI Taxonomy" id="145857"/>
    <lineage>
        <taxon>Bacteria</taxon>
        <taxon>Bacillati</taxon>
        <taxon>Actinomycetota</taxon>
        <taxon>Actinomycetes</taxon>
        <taxon>Micromonosporales</taxon>
        <taxon>Micromonosporaceae</taxon>
        <taxon>Micromonospora</taxon>
    </lineage>
</organism>
<dbReference type="PANTHER" id="PTHR34148:SF1">
    <property type="entry name" value="ADENOSYLCOBINAMIDE-GDP RIBAZOLETRANSFERASE"/>
    <property type="match status" value="1"/>
</dbReference>